<dbReference type="EMBL" id="CP147920">
    <property type="protein sequence ID" value="XAU15243.1"/>
    <property type="molecule type" value="Genomic_DNA"/>
</dbReference>
<gene>
    <name evidence="2" type="ORF">WCY31_00745</name>
</gene>
<keyword evidence="1" id="KW-0472">Membrane</keyword>
<dbReference type="Proteomes" id="UP001447842">
    <property type="component" value="Chromosome"/>
</dbReference>
<evidence type="ECO:0000313" key="3">
    <source>
        <dbReference type="Proteomes" id="UP001447842"/>
    </source>
</evidence>
<proteinExistence type="predicted"/>
<accession>A0ABZ3H9S2</accession>
<keyword evidence="1" id="KW-0812">Transmembrane</keyword>
<feature type="transmembrane region" description="Helical" evidence="1">
    <location>
        <begin position="66"/>
        <end position="83"/>
    </location>
</feature>
<protein>
    <submittedName>
        <fullName evidence="2">Uncharacterized protein</fullName>
    </submittedName>
</protein>
<keyword evidence="3" id="KW-1185">Reference proteome</keyword>
<sequence>MIDIFTKQGITTIGLVLDIIGVLGVAFSVREIEHKADGLARVFDPVNTPPDRIAPASVLDKWKKRGFFILIAIGFVLQIVATWY</sequence>
<keyword evidence="1" id="KW-1133">Transmembrane helix</keyword>
<evidence type="ECO:0000256" key="1">
    <source>
        <dbReference type="SAM" id="Phobius"/>
    </source>
</evidence>
<organism evidence="2 3">
    <name type="scientific">Sulfurimonas diazotrophicus</name>
    <dbReference type="NCBI Taxonomy" id="3131939"/>
    <lineage>
        <taxon>Bacteria</taxon>
        <taxon>Pseudomonadati</taxon>
        <taxon>Campylobacterota</taxon>
        <taxon>Epsilonproteobacteria</taxon>
        <taxon>Campylobacterales</taxon>
        <taxon>Sulfurimonadaceae</taxon>
        <taxon>Sulfurimonas</taxon>
    </lineage>
</organism>
<dbReference type="RefSeq" id="WP_345972803.1">
    <property type="nucleotide sequence ID" value="NZ_CP147920.1"/>
</dbReference>
<name>A0ABZ3H9S2_9BACT</name>
<evidence type="ECO:0000313" key="2">
    <source>
        <dbReference type="EMBL" id="XAU15243.1"/>
    </source>
</evidence>
<reference evidence="2 3" key="1">
    <citation type="submission" date="2024-03" db="EMBL/GenBank/DDBJ databases">
        <title>Sulfurimonas sp. HSL3-1.</title>
        <authorList>
            <person name="Wang S."/>
        </authorList>
    </citation>
    <scope>NUCLEOTIDE SEQUENCE [LARGE SCALE GENOMIC DNA]</scope>
    <source>
        <strain evidence="2 3">HSL3-1</strain>
    </source>
</reference>
<feature type="transmembrane region" description="Helical" evidence="1">
    <location>
        <begin position="12"/>
        <end position="29"/>
    </location>
</feature>